<accession>T1JND4</accession>
<dbReference type="HOGENOM" id="CLU_175033_0_0_1"/>
<dbReference type="GO" id="GO:0005525">
    <property type="term" value="F:GTP binding"/>
    <property type="evidence" value="ECO:0007669"/>
    <property type="project" value="TreeGrafter"/>
</dbReference>
<sequence>MRTRLVSSQDGRALASTFNIKYIETSVGINHHVDELLVGALAQIRLKQKGRGKITWPPSFQKASFRVRRIFRRMIGKDEPPAPCDILNAL</sequence>
<dbReference type="Gene3D" id="3.40.50.300">
    <property type="entry name" value="P-loop containing nucleotide triphosphate hydrolases"/>
    <property type="match status" value="1"/>
</dbReference>
<dbReference type="GO" id="GO:0005886">
    <property type="term" value="C:plasma membrane"/>
    <property type="evidence" value="ECO:0007669"/>
    <property type="project" value="TreeGrafter"/>
</dbReference>
<dbReference type="EnsemblMetazoa" id="SMAR015363-RA">
    <property type="protein sequence ID" value="SMAR015363-PA"/>
    <property type="gene ID" value="SMAR015363"/>
</dbReference>
<dbReference type="EMBL" id="JH432170">
    <property type="status" value="NOT_ANNOTATED_CDS"/>
    <property type="molecule type" value="Genomic_DNA"/>
</dbReference>
<dbReference type="InterPro" id="IPR051641">
    <property type="entry name" value="RGK_GTP-binding_reg"/>
</dbReference>
<evidence type="ECO:0000313" key="2">
    <source>
        <dbReference type="Proteomes" id="UP000014500"/>
    </source>
</evidence>
<dbReference type="InterPro" id="IPR027417">
    <property type="entry name" value="P-loop_NTPase"/>
</dbReference>
<evidence type="ECO:0000313" key="1">
    <source>
        <dbReference type="EnsemblMetazoa" id="SMAR015363-PA"/>
    </source>
</evidence>
<dbReference type="eggNOG" id="KOG0395">
    <property type="taxonomic scope" value="Eukaryota"/>
</dbReference>
<dbReference type="GO" id="GO:0005246">
    <property type="term" value="F:calcium channel regulator activity"/>
    <property type="evidence" value="ECO:0007669"/>
    <property type="project" value="TreeGrafter"/>
</dbReference>
<protein>
    <submittedName>
        <fullName evidence="1">Uncharacterized protein</fullName>
    </submittedName>
</protein>
<dbReference type="PhylomeDB" id="T1JND4"/>
<dbReference type="STRING" id="126957.T1JND4"/>
<reference evidence="1" key="2">
    <citation type="submission" date="2015-02" db="UniProtKB">
        <authorList>
            <consortium name="EnsemblMetazoa"/>
        </authorList>
    </citation>
    <scope>IDENTIFICATION</scope>
</reference>
<proteinExistence type="predicted"/>
<name>T1JND4_STRMM</name>
<keyword evidence="2" id="KW-1185">Reference proteome</keyword>
<dbReference type="PANTHER" id="PTHR45775:SF6">
    <property type="entry name" value="RAD, GEM_KIR FAMILY MEMBER 2, ISOFORM C"/>
    <property type="match status" value="1"/>
</dbReference>
<dbReference type="AlphaFoldDB" id="T1JND4"/>
<dbReference type="PANTHER" id="PTHR45775">
    <property type="entry name" value="RAD, GEM/KIR FAMILY MEMBER 2, ISOFORM C"/>
    <property type="match status" value="1"/>
</dbReference>
<organism evidence="1 2">
    <name type="scientific">Strigamia maritima</name>
    <name type="common">European centipede</name>
    <name type="synonym">Geophilus maritimus</name>
    <dbReference type="NCBI Taxonomy" id="126957"/>
    <lineage>
        <taxon>Eukaryota</taxon>
        <taxon>Metazoa</taxon>
        <taxon>Ecdysozoa</taxon>
        <taxon>Arthropoda</taxon>
        <taxon>Myriapoda</taxon>
        <taxon>Chilopoda</taxon>
        <taxon>Pleurostigmophora</taxon>
        <taxon>Geophilomorpha</taxon>
        <taxon>Linotaeniidae</taxon>
        <taxon>Strigamia</taxon>
    </lineage>
</organism>
<reference evidence="2" key="1">
    <citation type="submission" date="2011-05" db="EMBL/GenBank/DDBJ databases">
        <authorList>
            <person name="Richards S.R."/>
            <person name="Qu J."/>
            <person name="Jiang H."/>
            <person name="Jhangiani S.N."/>
            <person name="Agravi P."/>
            <person name="Goodspeed R."/>
            <person name="Gross S."/>
            <person name="Mandapat C."/>
            <person name="Jackson L."/>
            <person name="Mathew T."/>
            <person name="Pu L."/>
            <person name="Thornton R."/>
            <person name="Saada N."/>
            <person name="Wilczek-Boney K.B."/>
            <person name="Lee S."/>
            <person name="Kovar C."/>
            <person name="Wu Y."/>
            <person name="Scherer S.E."/>
            <person name="Worley K.C."/>
            <person name="Muzny D.M."/>
            <person name="Gibbs R."/>
        </authorList>
    </citation>
    <scope>NUCLEOTIDE SEQUENCE</scope>
    <source>
        <strain evidence="2">Brora</strain>
    </source>
</reference>
<dbReference type="Proteomes" id="UP000014500">
    <property type="component" value="Unassembled WGS sequence"/>
</dbReference>